<evidence type="ECO:0000313" key="2">
    <source>
        <dbReference type="Proteomes" id="UP000807469"/>
    </source>
</evidence>
<reference evidence="1" key="1">
    <citation type="submission" date="2020-11" db="EMBL/GenBank/DDBJ databases">
        <authorList>
            <consortium name="DOE Joint Genome Institute"/>
            <person name="Ahrendt S."/>
            <person name="Riley R."/>
            <person name="Andreopoulos W."/>
            <person name="Labutti K."/>
            <person name="Pangilinan J."/>
            <person name="Ruiz-Duenas F.J."/>
            <person name="Barrasa J.M."/>
            <person name="Sanchez-Garcia M."/>
            <person name="Camarero S."/>
            <person name="Miyauchi S."/>
            <person name="Serrano A."/>
            <person name="Linde D."/>
            <person name="Babiker R."/>
            <person name="Drula E."/>
            <person name="Ayuso-Fernandez I."/>
            <person name="Pacheco R."/>
            <person name="Padilla G."/>
            <person name="Ferreira P."/>
            <person name="Barriuso J."/>
            <person name="Kellner H."/>
            <person name="Castanera R."/>
            <person name="Alfaro M."/>
            <person name="Ramirez L."/>
            <person name="Pisabarro A.G."/>
            <person name="Kuo A."/>
            <person name="Tritt A."/>
            <person name="Lipzen A."/>
            <person name="He G."/>
            <person name="Yan M."/>
            <person name="Ng V."/>
            <person name="Cullen D."/>
            <person name="Martin F."/>
            <person name="Rosso M.-N."/>
            <person name="Henrissat B."/>
            <person name="Hibbett D."/>
            <person name="Martinez A.T."/>
            <person name="Grigoriev I.V."/>
        </authorList>
    </citation>
    <scope>NUCLEOTIDE SEQUENCE</scope>
    <source>
        <strain evidence="1">CIRM-BRFM 674</strain>
    </source>
</reference>
<dbReference type="EMBL" id="MU155278">
    <property type="protein sequence ID" value="KAF9476911.1"/>
    <property type="molecule type" value="Genomic_DNA"/>
</dbReference>
<accession>A0A9P5YZV5</accession>
<gene>
    <name evidence="1" type="ORF">BDN70DRAFT_881837</name>
</gene>
<keyword evidence="2" id="KW-1185">Reference proteome</keyword>
<organism evidence="1 2">
    <name type="scientific">Pholiota conissans</name>
    <dbReference type="NCBI Taxonomy" id="109636"/>
    <lineage>
        <taxon>Eukaryota</taxon>
        <taxon>Fungi</taxon>
        <taxon>Dikarya</taxon>
        <taxon>Basidiomycota</taxon>
        <taxon>Agaricomycotina</taxon>
        <taxon>Agaricomycetes</taxon>
        <taxon>Agaricomycetidae</taxon>
        <taxon>Agaricales</taxon>
        <taxon>Agaricineae</taxon>
        <taxon>Strophariaceae</taxon>
        <taxon>Pholiota</taxon>
    </lineage>
</organism>
<name>A0A9P5YZV5_9AGAR</name>
<dbReference type="AlphaFoldDB" id="A0A9P5YZV5"/>
<evidence type="ECO:0000313" key="1">
    <source>
        <dbReference type="EMBL" id="KAF9476911.1"/>
    </source>
</evidence>
<comment type="caution">
    <text evidence="1">The sequence shown here is derived from an EMBL/GenBank/DDBJ whole genome shotgun (WGS) entry which is preliminary data.</text>
</comment>
<protein>
    <submittedName>
        <fullName evidence="1">Uncharacterized protein</fullName>
    </submittedName>
</protein>
<sequence length="175" mass="18976">MATAVLLPKLTDWVQNHITAIIEAKTTHDLHDAVNRFLNQHAMITVNGAHISRAEFVKQLKAENFAEEKATITFNDSIEVPDSREGESITAGTVGVFYTAIITSAHLIHGIPTSKQVIASLNVVVAPDPSVHKPPMPNGYYDPRRVTSLNEVRVERPLKLTPSGTSAPATAEACC</sequence>
<dbReference type="OrthoDB" id="3188871at2759"/>
<proteinExistence type="predicted"/>
<dbReference type="Proteomes" id="UP000807469">
    <property type="component" value="Unassembled WGS sequence"/>
</dbReference>